<reference evidence="4" key="1">
    <citation type="journal article" date="2019" name="Int. J. Syst. Evol. Microbiol.">
        <title>The Global Catalogue of Microorganisms (GCM) 10K type strain sequencing project: providing services to taxonomists for standard genome sequencing and annotation.</title>
        <authorList>
            <consortium name="The Broad Institute Genomics Platform"/>
            <consortium name="The Broad Institute Genome Sequencing Center for Infectious Disease"/>
            <person name="Wu L."/>
            <person name="Ma J."/>
        </authorList>
    </citation>
    <scope>NUCLEOTIDE SEQUENCE [LARGE SCALE GENOMIC DNA]</scope>
    <source>
        <strain evidence="4">CGMCC 4.7426</strain>
    </source>
</reference>
<dbReference type="Gene3D" id="3.90.1210.10">
    <property type="entry name" value="Antifreeze-like/N-acetylneuraminic acid synthase C-terminal domain"/>
    <property type="match status" value="1"/>
</dbReference>
<dbReference type="RefSeq" id="WP_390295696.1">
    <property type="nucleotide sequence ID" value="NZ_JBHSFU010000005.1"/>
</dbReference>
<evidence type="ECO:0000313" key="3">
    <source>
        <dbReference type="EMBL" id="MFC4558660.1"/>
    </source>
</evidence>
<evidence type="ECO:0000256" key="1">
    <source>
        <dbReference type="SAM" id="MobiDB-lite"/>
    </source>
</evidence>
<feature type="compositionally biased region" description="Low complexity" evidence="1">
    <location>
        <begin position="203"/>
        <end position="217"/>
    </location>
</feature>
<dbReference type="SMART" id="SM00858">
    <property type="entry name" value="SAF"/>
    <property type="match status" value="1"/>
</dbReference>
<keyword evidence="4" id="KW-1185">Reference proteome</keyword>
<dbReference type="InterPro" id="IPR013974">
    <property type="entry name" value="SAF"/>
</dbReference>
<protein>
    <submittedName>
        <fullName evidence="3">Flp pilus assembly protein CpaB</fullName>
    </submittedName>
</protein>
<evidence type="ECO:0000259" key="2">
    <source>
        <dbReference type="SMART" id="SM00858"/>
    </source>
</evidence>
<feature type="domain" description="SAF" evidence="2">
    <location>
        <begin position="41"/>
        <end position="103"/>
    </location>
</feature>
<feature type="region of interest" description="Disordered" evidence="1">
    <location>
        <begin position="202"/>
        <end position="260"/>
    </location>
</feature>
<gene>
    <name evidence="3" type="ORF">ACFO3D_10610</name>
</gene>
<dbReference type="Pfam" id="PF13144">
    <property type="entry name" value="ChapFlgA"/>
    <property type="match status" value="1"/>
</dbReference>
<organism evidence="3 4">
    <name type="scientific">Virgibacillus kekensis</name>
    <dbReference type="NCBI Taxonomy" id="202261"/>
    <lineage>
        <taxon>Bacteria</taxon>
        <taxon>Bacillati</taxon>
        <taxon>Bacillota</taxon>
        <taxon>Bacilli</taxon>
        <taxon>Bacillales</taxon>
        <taxon>Bacillaceae</taxon>
        <taxon>Virgibacillus</taxon>
    </lineage>
</organism>
<comment type="caution">
    <text evidence="3">The sequence shown here is derived from an EMBL/GenBank/DDBJ whole genome shotgun (WGS) entry which is preliminary data.</text>
</comment>
<dbReference type="Proteomes" id="UP001595989">
    <property type="component" value="Unassembled WGS sequence"/>
</dbReference>
<evidence type="ECO:0000313" key="4">
    <source>
        <dbReference type="Proteomes" id="UP001595989"/>
    </source>
</evidence>
<dbReference type="EMBL" id="JBHSFU010000005">
    <property type="protein sequence ID" value="MFC4558660.1"/>
    <property type="molecule type" value="Genomic_DNA"/>
</dbReference>
<proteinExistence type="predicted"/>
<sequence length="260" mass="29288">MLESKRKAIIFFLIAILLAALSGFLVLKKVQALNSNLGTMIEVVIASNEISSRALITPNDITTEEIPKKYLRDEHITNVEDLMNKVSVVPLSSGDIITKNMLKQASTVTEADNRLVTVIRSERVFFDEKLTPLDRVDFIVSHTFNGEPVTEVFMKDIKVARTTTDNEGKFQGVQLEVSFADVPRLIHMQNYADSLRVIKSNVGQEQETSESPGSETESVIEEKEKETTKEKQSKEDQELKKEEKNTKEKPKEEGTKKDGE</sequence>
<name>A0ABV9DKX5_9BACI</name>
<dbReference type="InterPro" id="IPR017585">
    <property type="entry name" value="SAF_FlgA"/>
</dbReference>
<accession>A0ABV9DKX5</accession>
<feature type="compositionally biased region" description="Basic and acidic residues" evidence="1">
    <location>
        <begin position="220"/>
        <end position="260"/>
    </location>
</feature>
<dbReference type="CDD" id="cd11614">
    <property type="entry name" value="SAF_CpaB_FlgA_like"/>
    <property type="match status" value="1"/>
</dbReference>